<evidence type="ECO:0000313" key="2">
    <source>
        <dbReference type="Proteomes" id="UP001163223"/>
    </source>
</evidence>
<gene>
    <name evidence="1" type="ORF">OXU80_00920</name>
</gene>
<proteinExistence type="predicted"/>
<protein>
    <submittedName>
        <fullName evidence="1">Polyamine ABC transporter substrate-binding protein</fullName>
    </submittedName>
</protein>
<organism evidence="1 2">
    <name type="scientific">Antarcticirhabdus aurantiaca</name>
    <dbReference type="NCBI Taxonomy" id="2606717"/>
    <lineage>
        <taxon>Bacteria</taxon>
        <taxon>Pseudomonadati</taxon>
        <taxon>Pseudomonadota</taxon>
        <taxon>Alphaproteobacteria</taxon>
        <taxon>Hyphomicrobiales</taxon>
        <taxon>Aurantimonadaceae</taxon>
        <taxon>Antarcticirhabdus</taxon>
    </lineage>
</organism>
<dbReference type="Proteomes" id="UP001163223">
    <property type="component" value="Chromosome"/>
</dbReference>
<accession>A0ACD4NQ46</accession>
<reference evidence="1" key="1">
    <citation type="submission" date="2022-11" db="EMBL/GenBank/DDBJ databases">
        <title>beta-Carotene-producing bacterium, Jeongeuplla avenae sp. nov., alleviates the salt stress of Arabidopsis seedlings.</title>
        <authorList>
            <person name="Jiang L."/>
            <person name="Lee J."/>
        </authorList>
    </citation>
    <scope>NUCLEOTIDE SEQUENCE</scope>
    <source>
        <strain evidence="1">DY_R2A_6</strain>
    </source>
</reference>
<sequence>MKQSTVLLAAAVLAASVAAAPAQEKVVNVFNWSDYMDPQILADFTKETGIKVVYDVYDSNEMLETRLFAGSSGYDVVVPSAEFLARQIEAGVMQPLDKAKLTNIGNMWPVITDKVAAYAGVNDYSVNYMWGTTGIGYNPKMVAERIPDAPTDSLKLLLDPQYASKLADCGIYILDSASEVIPPVLNYLGLDPNSTEPEDLKKAEETLLAVRPFIRRFDSSGYIAALANGEICLAYGFSGDVFQARDRAEEANAGVEVAYSIPVEGTQIWFDQLAIPTDAPHPEEALAFINYLMRPEVIAKATDFVVYANGNLASQTLIDPKILADKAVYPDEATLERLYVKLPYDARAQRLVNRVFTTVKTGQ</sequence>
<dbReference type="EMBL" id="CP113520">
    <property type="protein sequence ID" value="WAJ28846.1"/>
    <property type="molecule type" value="Genomic_DNA"/>
</dbReference>
<evidence type="ECO:0000313" key="1">
    <source>
        <dbReference type="EMBL" id="WAJ28846.1"/>
    </source>
</evidence>
<name>A0ACD4NQ46_9HYPH</name>
<keyword evidence="2" id="KW-1185">Reference proteome</keyword>